<organism evidence="2 3">
    <name type="scientific">Cryptosporangium arvum DSM 44712</name>
    <dbReference type="NCBI Taxonomy" id="927661"/>
    <lineage>
        <taxon>Bacteria</taxon>
        <taxon>Bacillati</taxon>
        <taxon>Actinomycetota</taxon>
        <taxon>Actinomycetes</taxon>
        <taxon>Cryptosporangiales</taxon>
        <taxon>Cryptosporangiaceae</taxon>
        <taxon>Cryptosporangium</taxon>
    </lineage>
</organism>
<keyword evidence="3" id="KW-1185">Reference proteome</keyword>
<feature type="compositionally biased region" description="Acidic residues" evidence="1">
    <location>
        <begin position="471"/>
        <end position="480"/>
    </location>
</feature>
<protein>
    <submittedName>
        <fullName evidence="2">Uncharacterized protein</fullName>
    </submittedName>
</protein>
<evidence type="ECO:0000256" key="1">
    <source>
        <dbReference type="SAM" id="MobiDB-lite"/>
    </source>
</evidence>
<accession>A0A010Z1W7</accession>
<dbReference type="HOGENOM" id="CLU_543818_0_0_11"/>
<dbReference type="RefSeq" id="WP_035850735.1">
    <property type="nucleotide sequence ID" value="NZ_KK073874.1"/>
</dbReference>
<dbReference type="EMBL" id="JFBT01000001">
    <property type="protein sequence ID" value="EXG81423.1"/>
    <property type="molecule type" value="Genomic_DNA"/>
</dbReference>
<gene>
    <name evidence="2" type="ORF">CryarDRAFT_2537</name>
</gene>
<feature type="region of interest" description="Disordered" evidence="1">
    <location>
        <begin position="440"/>
        <end position="480"/>
    </location>
</feature>
<dbReference type="PATRIC" id="fig|927661.3.peg.2498"/>
<dbReference type="OrthoDB" id="140186at2"/>
<evidence type="ECO:0000313" key="3">
    <source>
        <dbReference type="Proteomes" id="UP000021053"/>
    </source>
</evidence>
<proteinExistence type="predicted"/>
<comment type="caution">
    <text evidence="2">The sequence shown here is derived from an EMBL/GenBank/DDBJ whole genome shotgun (WGS) entry which is preliminary data.</text>
</comment>
<reference evidence="2 3" key="1">
    <citation type="submission" date="2013-07" db="EMBL/GenBank/DDBJ databases">
        <authorList>
            <consortium name="DOE Joint Genome Institute"/>
            <person name="Eisen J."/>
            <person name="Huntemann M."/>
            <person name="Han J."/>
            <person name="Chen A."/>
            <person name="Kyrpides N."/>
            <person name="Mavromatis K."/>
            <person name="Markowitz V."/>
            <person name="Palaniappan K."/>
            <person name="Ivanova N."/>
            <person name="Schaumberg A."/>
            <person name="Pati A."/>
            <person name="Liolios K."/>
            <person name="Nordberg H.P."/>
            <person name="Cantor M.N."/>
            <person name="Hua S.X."/>
            <person name="Woyke T."/>
        </authorList>
    </citation>
    <scope>NUCLEOTIDE SEQUENCE [LARGE SCALE GENOMIC DNA]</scope>
    <source>
        <strain evidence="2 3">DSM 44712</strain>
    </source>
</reference>
<dbReference type="Proteomes" id="UP000021053">
    <property type="component" value="Unassembled WGS sequence"/>
</dbReference>
<name>A0A010Z1W7_9ACTN</name>
<sequence length="480" mass="51639">MSAIAAYARALAVVEGVAQPITTVAHVHVAARPLVLVPLALAGEANAPLAALVGTDPASPRLLIVPQPRDRQLRFAFAASLADVVLDYLSGFPVTEGDEPTADDAPQLWVPNRGGFAFLRLFGRSTRFRRTTGPYPVAPGVPVLGRWLTWFAERSEYPGASTLLAATEVLGAHWATGQSALEDANLAALLGWIDPPPGRSAREAARDAEDALRWPPAGPSTDPTFDNEVLSPAISAYGSSPDGSALRRRALAGLESALRGQTQPTWELVWRAIDRMRTLTPGGSVAGRWAADARQYASFHRWMAEDGLPQARRDGAVAAARRLLRLEWAHQEYAVSRSFDDPRVMADFRVTGEAFRGTVTEVDAERRVENENGNLVKRPLVVVRTEDPVHLAVGTAVGSPARPKQSGRVLEIDDGLVTVEIAKGLREALPRVGDDLTYSSVLSSGGRGPNLPPVEDTPWTHGGPPEPYVPTDEDAVETWE</sequence>
<evidence type="ECO:0000313" key="2">
    <source>
        <dbReference type="EMBL" id="EXG81423.1"/>
    </source>
</evidence>
<dbReference type="AlphaFoldDB" id="A0A010Z1W7"/>